<name>A0ABP8L7X8_9BURK</name>
<dbReference type="EMBL" id="BAABEX010000012">
    <property type="protein sequence ID" value="GAA4424587.1"/>
    <property type="molecule type" value="Genomic_DNA"/>
</dbReference>
<protein>
    <recommendedName>
        <fullName evidence="3">DUF4224 domain-containing protein</fullName>
    </recommendedName>
</protein>
<evidence type="ECO:0008006" key="3">
    <source>
        <dbReference type="Google" id="ProtNLM"/>
    </source>
</evidence>
<keyword evidence="2" id="KW-1185">Reference proteome</keyword>
<accession>A0ABP8L7X8</accession>
<dbReference type="RefSeq" id="WP_345063724.1">
    <property type="nucleotide sequence ID" value="NZ_BAABEX010000012.1"/>
</dbReference>
<comment type="caution">
    <text evidence="1">The sequence shown here is derived from an EMBL/GenBank/DDBJ whole genome shotgun (WGS) entry which is preliminary data.</text>
</comment>
<gene>
    <name evidence="1" type="ORF">GCM10023090_18340</name>
</gene>
<reference evidence="2" key="1">
    <citation type="journal article" date="2019" name="Int. J. Syst. Evol. Microbiol.">
        <title>The Global Catalogue of Microorganisms (GCM) 10K type strain sequencing project: providing services to taxonomists for standard genome sequencing and annotation.</title>
        <authorList>
            <consortium name="The Broad Institute Genomics Platform"/>
            <consortium name="The Broad Institute Genome Sequencing Center for Infectious Disease"/>
            <person name="Wu L."/>
            <person name="Ma J."/>
        </authorList>
    </citation>
    <scope>NUCLEOTIDE SEQUENCE [LARGE SCALE GENOMIC DNA]</scope>
    <source>
        <strain evidence="2">JCM 31890</strain>
    </source>
</reference>
<organism evidence="1 2">
    <name type="scientific">Acidovorax lacteus</name>
    <dbReference type="NCBI Taxonomy" id="1924988"/>
    <lineage>
        <taxon>Bacteria</taxon>
        <taxon>Pseudomonadati</taxon>
        <taxon>Pseudomonadota</taxon>
        <taxon>Betaproteobacteria</taxon>
        <taxon>Burkholderiales</taxon>
        <taxon>Comamonadaceae</taxon>
        <taxon>Acidovorax</taxon>
    </lineage>
</organism>
<proteinExistence type="predicted"/>
<sequence length="78" mass="8915">MNTSIVLDDTEIQALTGYKRAKEQLPELHRQGFYRARQSRSTGAVILERAHYDAVCSARITANEQRTKEPTVRRLRAA</sequence>
<dbReference type="Proteomes" id="UP001501788">
    <property type="component" value="Unassembled WGS sequence"/>
</dbReference>
<evidence type="ECO:0000313" key="1">
    <source>
        <dbReference type="EMBL" id="GAA4424587.1"/>
    </source>
</evidence>
<evidence type="ECO:0000313" key="2">
    <source>
        <dbReference type="Proteomes" id="UP001501788"/>
    </source>
</evidence>